<dbReference type="eggNOG" id="COG1670">
    <property type="taxonomic scope" value="Bacteria"/>
</dbReference>
<dbReference type="AlphaFoldDB" id="A0A068NVE4"/>
<evidence type="ECO:0000313" key="2">
    <source>
        <dbReference type="EMBL" id="AIE87493.1"/>
    </source>
</evidence>
<dbReference type="Pfam" id="PF13302">
    <property type="entry name" value="Acetyltransf_3"/>
    <property type="match status" value="1"/>
</dbReference>
<dbReference type="PANTHER" id="PTHR43610:SF1">
    <property type="entry name" value="N-ACETYLTRANSFERASE DOMAIN-CONTAINING PROTEIN"/>
    <property type="match status" value="1"/>
</dbReference>
<dbReference type="PANTHER" id="PTHR43610">
    <property type="entry name" value="BLL6696 PROTEIN"/>
    <property type="match status" value="1"/>
</dbReference>
<evidence type="ECO:0000259" key="1">
    <source>
        <dbReference type="PROSITE" id="PS51186"/>
    </source>
</evidence>
<reference evidence="2 3" key="1">
    <citation type="journal article" date="2014" name="PLoS ONE">
        <title>The first complete genome sequence of the class fimbriimonadia in the phylum armatimonadetes.</title>
        <authorList>
            <person name="Hu Z.Y."/>
            <person name="Wang Y.Z."/>
            <person name="Im W.T."/>
            <person name="Wang S.Y."/>
            <person name="Zhao G.P."/>
            <person name="Zheng H.J."/>
            <person name="Quan Z.X."/>
        </authorList>
    </citation>
    <scope>NUCLEOTIDE SEQUENCE [LARGE SCALE GENOMIC DNA]</scope>
    <source>
        <strain evidence="2">Gsoil 348</strain>
    </source>
</reference>
<dbReference type="PROSITE" id="PS51186">
    <property type="entry name" value="GNAT"/>
    <property type="match status" value="1"/>
</dbReference>
<protein>
    <submittedName>
        <fullName evidence="2">GCN5-related N-acetyltransferase</fullName>
    </submittedName>
</protein>
<dbReference type="GO" id="GO:0016747">
    <property type="term" value="F:acyltransferase activity, transferring groups other than amino-acyl groups"/>
    <property type="evidence" value="ECO:0007669"/>
    <property type="project" value="InterPro"/>
</dbReference>
<proteinExistence type="predicted"/>
<organism evidence="2 3">
    <name type="scientific">Fimbriimonas ginsengisoli Gsoil 348</name>
    <dbReference type="NCBI Taxonomy" id="661478"/>
    <lineage>
        <taxon>Bacteria</taxon>
        <taxon>Bacillati</taxon>
        <taxon>Armatimonadota</taxon>
        <taxon>Fimbriimonadia</taxon>
        <taxon>Fimbriimonadales</taxon>
        <taxon>Fimbriimonadaceae</taxon>
        <taxon>Fimbriimonas</taxon>
    </lineage>
</organism>
<sequence>MAATELAPIVVEPVVLDGRRLRLEPLTPAHAPSLAPHADLALFQYFVRDRPFNADEAGLVAFIKHLAAMPNTVPFAMVVKETGEAVGCSTYMDIRHIHRGLEIGMTWIGRAHQGTFVNPEAKLLMLEHAFESIGCERVQLKCDARNLQSQAAILKLGAVFEGRLRKHFVLPDGFVRDTMMYSIVKSEWPGVKAGLLARL</sequence>
<dbReference type="SUPFAM" id="SSF55729">
    <property type="entry name" value="Acyl-CoA N-acyltransferases (Nat)"/>
    <property type="match status" value="1"/>
</dbReference>
<feature type="domain" description="N-acetyltransferase" evidence="1">
    <location>
        <begin position="21"/>
        <end position="182"/>
    </location>
</feature>
<name>A0A068NVE4_FIMGI</name>
<dbReference type="RefSeq" id="WP_227624988.1">
    <property type="nucleotide sequence ID" value="NZ_CP007139.1"/>
</dbReference>
<accession>A0A068NVE4</accession>
<dbReference type="InterPro" id="IPR016181">
    <property type="entry name" value="Acyl_CoA_acyltransferase"/>
</dbReference>
<dbReference type="Proteomes" id="UP000027982">
    <property type="component" value="Chromosome"/>
</dbReference>
<keyword evidence="2" id="KW-0808">Transferase</keyword>
<evidence type="ECO:0000313" key="3">
    <source>
        <dbReference type="Proteomes" id="UP000027982"/>
    </source>
</evidence>
<dbReference type="InterPro" id="IPR000182">
    <property type="entry name" value="GNAT_dom"/>
</dbReference>
<dbReference type="STRING" id="661478.OP10G_4125"/>
<dbReference type="HOGENOM" id="CLU_013985_1_0_0"/>
<gene>
    <name evidence="2" type="ORF">OP10G_4125</name>
</gene>
<dbReference type="Gene3D" id="3.40.630.30">
    <property type="match status" value="1"/>
</dbReference>
<keyword evidence="3" id="KW-1185">Reference proteome</keyword>
<dbReference type="KEGG" id="fgi:OP10G_4125"/>
<dbReference type="EMBL" id="CP007139">
    <property type="protein sequence ID" value="AIE87493.1"/>
    <property type="molecule type" value="Genomic_DNA"/>
</dbReference>